<comment type="subcellular location">
    <subcellularLocation>
        <location evidence="9">Cytoplasm</location>
    </subcellularLocation>
</comment>
<dbReference type="Proteomes" id="UP000292445">
    <property type="component" value="Unassembled WGS sequence"/>
</dbReference>
<proteinExistence type="inferred from homology"/>
<dbReference type="PANTHER" id="PTHR20881">
    <property type="entry name" value="3-METHYL-2-OXOBUTANOATE HYDROXYMETHYLTRANSFERASE"/>
    <property type="match status" value="1"/>
</dbReference>
<dbReference type="OrthoDB" id="9781789at2"/>
<name>A0A4Q7N9M6_9BURK</name>
<keyword evidence="7 9" id="KW-0460">Magnesium</keyword>
<evidence type="ECO:0000256" key="9">
    <source>
        <dbReference type="HAMAP-Rule" id="MF_00156"/>
    </source>
</evidence>
<dbReference type="HAMAP" id="MF_00156">
    <property type="entry name" value="PanB"/>
    <property type="match status" value="1"/>
</dbReference>
<dbReference type="UniPathway" id="UPA00028">
    <property type="reaction ID" value="UER00003"/>
</dbReference>
<feature type="binding site" evidence="9 12">
    <location>
        <position position="114"/>
    </location>
    <ligand>
        <name>Mg(2+)</name>
        <dbReference type="ChEBI" id="CHEBI:18420"/>
    </ligand>
</feature>
<dbReference type="SUPFAM" id="SSF51621">
    <property type="entry name" value="Phosphoenolpyruvate/pyruvate domain"/>
    <property type="match status" value="1"/>
</dbReference>
<dbReference type="GO" id="GO:0003864">
    <property type="term" value="F:3-methyl-2-oxobutanoate hydroxymethyltransferase activity"/>
    <property type="evidence" value="ECO:0007669"/>
    <property type="project" value="UniProtKB-UniRule"/>
</dbReference>
<keyword evidence="9" id="KW-0963">Cytoplasm</keyword>
<dbReference type="GO" id="GO:0015940">
    <property type="term" value="P:pantothenate biosynthetic process"/>
    <property type="evidence" value="ECO:0007669"/>
    <property type="project" value="UniProtKB-UniRule"/>
</dbReference>
<dbReference type="FunFam" id="3.20.20.60:FF:000003">
    <property type="entry name" value="3-methyl-2-oxobutanoate hydroxymethyltransferase"/>
    <property type="match status" value="1"/>
</dbReference>
<gene>
    <name evidence="9" type="primary">panB</name>
    <name evidence="13" type="ORF">EV675_5467</name>
</gene>
<keyword evidence="6 9" id="KW-0479">Metal-binding</keyword>
<keyword evidence="4 9" id="KW-0566">Pantothenate biosynthesis</keyword>
<evidence type="ECO:0000256" key="8">
    <source>
        <dbReference type="ARBA" id="ARBA00056497"/>
    </source>
</evidence>
<reference evidence="13 14" key="1">
    <citation type="submission" date="2019-02" db="EMBL/GenBank/DDBJ databases">
        <title>Genomic Encyclopedia of Type Strains, Phase IV (KMG-IV): sequencing the most valuable type-strain genomes for metagenomic binning, comparative biology and taxonomic classification.</title>
        <authorList>
            <person name="Goeker M."/>
        </authorList>
    </citation>
    <scope>NUCLEOTIDE SEQUENCE [LARGE SCALE GENOMIC DNA]</scope>
    <source>
        <strain evidence="13 14">K24</strain>
    </source>
</reference>
<comment type="cofactor">
    <cofactor evidence="9 12">
        <name>Mg(2+)</name>
        <dbReference type="ChEBI" id="CHEBI:18420"/>
    </cofactor>
    <text evidence="9 12">Binds 1 Mg(2+) ion per subunit.</text>
</comment>
<sequence length="283" mass="29764">MRSTLNVLRKKLAAGRKISMLTCYDAGFAKVMEDAQVDCILVGDTLGMLVQGRDSTLPVLLQDIAYHVSCVARGTRRPFLLADMPFGTYQESPQQALRNAVTLMQAGAQMVKIEGGAELAPTIELLTRSGIPVCGHIGLLPSHVHALGGYRVQGKEDAEARRIVADARAVEAAGAAMMVIEAVPDPVARQVCEAVQLITIGIGASVACSGQVLVLHDMLGLTATPAKFVKNYMVGAPAGGDAVLQAFRRYAQEVETGAFPGVEHVYGMAAGNIGTPYGNQSGS</sequence>
<comment type="pathway">
    <text evidence="1 9">Cofactor biosynthesis; (R)-pantothenate biosynthesis; (R)-pantoate from 3-methyl-2-oxobutanoate: step 1/2.</text>
</comment>
<dbReference type="InterPro" id="IPR015813">
    <property type="entry name" value="Pyrv/PenolPyrv_kinase-like_dom"/>
</dbReference>
<accession>A0A4Q7N9M6</accession>
<evidence type="ECO:0000256" key="3">
    <source>
        <dbReference type="ARBA" id="ARBA00011424"/>
    </source>
</evidence>
<evidence type="ECO:0000256" key="1">
    <source>
        <dbReference type="ARBA" id="ARBA00005033"/>
    </source>
</evidence>
<comment type="caution">
    <text evidence="13">The sequence shown here is derived from an EMBL/GenBank/DDBJ whole genome shotgun (WGS) entry which is preliminary data.</text>
</comment>
<feature type="binding site" evidence="9 11">
    <location>
        <position position="83"/>
    </location>
    <ligand>
        <name>3-methyl-2-oxobutanoate</name>
        <dbReference type="ChEBI" id="CHEBI:11851"/>
    </ligand>
</feature>
<dbReference type="NCBIfam" id="TIGR00222">
    <property type="entry name" value="panB"/>
    <property type="match status" value="1"/>
</dbReference>
<dbReference type="GO" id="GO:0008168">
    <property type="term" value="F:methyltransferase activity"/>
    <property type="evidence" value="ECO:0007669"/>
    <property type="project" value="UniProtKB-KW"/>
</dbReference>
<keyword evidence="14" id="KW-1185">Reference proteome</keyword>
<organism evidence="13 14">
    <name type="scientific">Pigmentiphaga kullae</name>
    <dbReference type="NCBI Taxonomy" id="151784"/>
    <lineage>
        <taxon>Bacteria</taxon>
        <taxon>Pseudomonadati</taxon>
        <taxon>Pseudomonadota</taxon>
        <taxon>Betaproteobacteria</taxon>
        <taxon>Burkholderiales</taxon>
        <taxon>Alcaligenaceae</taxon>
        <taxon>Pigmentiphaga</taxon>
    </lineage>
</organism>
<dbReference type="RefSeq" id="WP_130361761.1">
    <property type="nucleotide sequence ID" value="NZ_SGXC01000003.1"/>
</dbReference>
<evidence type="ECO:0000313" key="13">
    <source>
        <dbReference type="EMBL" id="RZS78810.1"/>
    </source>
</evidence>
<dbReference type="EC" id="2.1.2.11" evidence="9"/>
<dbReference type="NCBIfam" id="NF001452">
    <property type="entry name" value="PRK00311.1"/>
    <property type="match status" value="1"/>
</dbReference>
<dbReference type="GO" id="GO:0005737">
    <property type="term" value="C:cytoplasm"/>
    <property type="evidence" value="ECO:0007669"/>
    <property type="project" value="UniProtKB-SubCell"/>
</dbReference>
<dbReference type="EMBL" id="SGXC01000003">
    <property type="protein sequence ID" value="RZS78810.1"/>
    <property type="molecule type" value="Genomic_DNA"/>
</dbReference>
<feature type="binding site" evidence="9 11">
    <location>
        <position position="112"/>
    </location>
    <ligand>
        <name>3-methyl-2-oxobutanoate</name>
        <dbReference type="ChEBI" id="CHEBI:11851"/>
    </ligand>
</feature>
<evidence type="ECO:0000256" key="10">
    <source>
        <dbReference type="PIRSR" id="PIRSR000388-1"/>
    </source>
</evidence>
<keyword evidence="13" id="KW-0489">Methyltransferase</keyword>
<dbReference type="GO" id="GO:0000287">
    <property type="term" value="F:magnesium ion binding"/>
    <property type="evidence" value="ECO:0007669"/>
    <property type="project" value="TreeGrafter"/>
</dbReference>
<feature type="binding site" evidence="9 12">
    <location>
        <position position="44"/>
    </location>
    <ligand>
        <name>Mg(2+)</name>
        <dbReference type="ChEBI" id="CHEBI:18420"/>
    </ligand>
</feature>
<evidence type="ECO:0000256" key="7">
    <source>
        <dbReference type="ARBA" id="ARBA00022842"/>
    </source>
</evidence>
<evidence type="ECO:0000256" key="4">
    <source>
        <dbReference type="ARBA" id="ARBA00022655"/>
    </source>
</evidence>
<dbReference type="Gene3D" id="3.20.20.60">
    <property type="entry name" value="Phosphoenolpyruvate-binding domains"/>
    <property type="match status" value="1"/>
</dbReference>
<evidence type="ECO:0000256" key="6">
    <source>
        <dbReference type="ARBA" id="ARBA00022723"/>
    </source>
</evidence>
<feature type="active site" description="Proton acceptor" evidence="9 10">
    <location>
        <position position="181"/>
    </location>
</feature>
<comment type="catalytic activity">
    <reaction evidence="9">
        <text>(6R)-5,10-methylene-5,6,7,8-tetrahydrofolate + 3-methyl-2-oxobutanoate + H2O = 2-dehydropantoate + (6S)-5,6,7,8-tetrahydrofolate</text>
        <dbReference type="Rhea" id="RHEA:11824"/>
        <dbReference type="ChEBI" id="CHEBI:11561"/>
        <dbReference type="ChEBI" id="CHEBI:11851"/>
        <dbReference type="ChEBI" id="CHEBI:15377"/>
        <dbReference type="ChEBI" id="CHEBI:15636"/>
        <dbReference type="ChEBI" id="CHEBI:57453"/>
        <dbReference type="EC" id="2.1.2.11"/>
    </reaction>
</comment>
<dbReference type="InterPro" id="IPR040442">
    <property type="entry name" value="Pyrv_kinase-like_dom_sf"/>
</dbReference>
<evidence type="ECO:0000256" key="11">
    <source>
        <dbReference type="PIRSR" id="PIRSR000388-2"/>
    </source>
</evidence>
<comment type="subunit">
    <text evidence="3 9">Homodecamer; pentamer of dimers.</text>
</comment>
<dbReference type="CDD" id="cd06557">
    <property type="entry name" value="KPHMT-like"/>
    <property type="match status" value="1"/>
</dbReference>
<protein>
    <recommendedName>
        <fullName evidence="9">3-methyl-2-oxobutanoate hydroxymethyltransferase</fullName>
        <ecNumber evidence="9">2.1.2.11</ecNumber>
    </recommendedName>
    <alternativeName>
        <fullName evidence="9">Ketopantoate hydroxymethyltransferase</fullName>
        <shortName evidence="9">KPHMT</shortName>
    </alternativeName>
</protein>
<dbReference type="InterPro" id="IPR003700">
    <property type="entry name" value="Pantoate_hydroxy_MeTrfase"/>
</dbReference>
<dbReference type="PIRSF" id="PIRSF000388">
    <property type="entry name" value="Pantoate_hydroxy_MeTrfase"/>
    <property type="match status" value="1"/>
</dbReference>
<evidence type="ECO:0000313" key="14">
    <source>
        <dbReference type="Proteomes" id="UP000292445"/>
    </source>
</evidence>
<dbReference type="AlphaFoldDB" id="A0A4Q7N9M6"/>
<feature type="binding site" evidence="9 11">
    <location>
        <begin position="44"/>
        <end position="45"/>
    </location>
    <ligand>
        <name>3-methyl-2-oxobutanoate</name>
        <dbReference type="ChEBI" id="CHEBI:11851"/>
    </ligand>
</feature>
<keyword evidence="5 9" id="KW-0808">Transferase</keyword>
<comment type="function">
    <text evidence="8 9">Catalyzes the reversible reaction in which hydroxymethyl group from 5,10-methylenetetrahydrofolate is transferred onto alpha-ketoisovalerate to form ketopantoate.</text>
</comment>
<evidence type="ECO:0000256" key="5">
    <source>
        <dbReference type="ARBA" id="ARBA00022679"/>
    </source>
</evidence>
<dbReference type="PANTHER" id="PTHR20881:SF0">
    <property type="entry name" value="3-METHYL-2-OXOBUTANOATE HYDROXYMETHYLTRANSFERASE"/>
    <property type="match status" value="1"/>
</dbReference>
<comment type="similarity">
    <text evidence="2 9">Belongs to the PanB family.</text>
</comment>
<dbReference type="Pfam" id="PF02548">
    <property type="entry name" value="Pantoate_transf"/>
    <property type="match status" value="1"/>
</dbReference>
<dbReference type="GO" id="GO:0032259">
    <property type="term" value="P:methylation"/>
    <property type="evidence" value="ECO:0007669"/>
    <property type="project" value="UniProtKB-KW"/>
</dbReference>
<evidence type="ECO:0000256" key="12">
    <source>
        <dbReference type="PIRSR" id="PIRSR000388-3"/>
    </source>
</evidence>
<evidence type="ECO:0000256" key="2">
    <source>
        <dbReference type="ARBA" id="ARBA00008676"/>
    </source>
</evidence>
<feature type="binding site" evidence="9 12">
    <location>
        <position position="83"/>
    </location>
    <ligand>
        <name>Mg(2+)</name>
        <dbReference type="ChEBI" id="CHEBI:18420"/>
    </ligand>
</feature>